<evidence type="ECO:0000313" key="3">
    <source>
        <dbReference type="Proteomes" id="UP000299102"/>
    </source>
</evidence>
<protein>
    <submittedName>
        <fullName evidence="2">Uncharacterized protein</fullName>
    </submittedName>
</protein>
<organism evidence="2 3">
    <name type="scientific">Eumeta variegata</name>
    <name type="common">Bagworm moth</name>
    <name type="synonym">Eumeta japonica</name>
    <dbReference type="NCBI Taxonomy" id="151549"/>
    <lineage>
        <taxon>Eukaryota</taxon>
        <taxon>Metazoa</taxon>
        <taxon>Ecdysozoa</taxon>
        <taxon>Arthropoda</taxon>
        <taxon>Hexapoda</taxon>
        <taxon>Insecta</taxon>
        <taxon>Pterygota</taxon>
        <taxon>Neoptera</taxon>
        <taxon>Endopterygota</taxon>
        <taxon>Lepidoptera</taxon>
        <taxon>Glossata</taxon>
        <taxon>Ditrysia</taxon>
        <taxon>Tineoidea</taxon>
        <taxon>Psychidae</taxon>
        <taxon>Oiketicinae</taxon>
        <taxon>Eumeta</taxon>
    </lineage>
</organism>
<feature type="region of interest" description="Disordered" evidence="1">
    <location>
        <begin position="22"/>
        <end position="72"/>
    </location>
</feature>
<comment type="caution">
    <text evidence="2">The sequence shown here is derived from an EMBL/GenBank/DDBJ whole genome shotgun (WGS) entry which is preliminary data.</text>
</comment>
<evidence type="ECO:0000256" key="1">
    <source>
        <dbReference type="SAM" id="MobiDB-lite"/>
    </source>
</evidence>
<dbReference type="Proteomes" id="UP000299102">
    <property type="component" value="Unassembled WGS sequence"/>
</dbReference>
<feature type="compositionally biased region" description="Basic and acidic residues" evidence="1">
    <location>
        <begin position="61"/>
        <end position="72"/>
    </location>
</feature>
<dbReference type="EMBL" id="BGZK01001760">
    <property type="protein sequence ID" value="GBP85800.1"/>
    <property type="molecule type" value="Genomic_DNA"/>
</dbReference>
<proteinExistence type="predicted"/>
<dbReference type="AlphaFoldDB" id="A0A4C1ZDH0"/>
<feature type="compositionally biased region" description="Low complexity" evidence="1">
    <location>
        <begin position="35"/>
        <end position="45"/>
    </location>
</feature>
<sequence>MRKSERYASLPLGMTKKWVKVATGRRPRHGSPNYAASVAPPAATTGAGGERGAPPAPRNTTPDDKLLASDNKRARLSAVIRVPTSSSFRM</sequence>
<accession>A0A4C1ZDH0</accession>
<keyword evidence="3" id="KW-1185">Reference proteome</keyword>
<name>A0A4C1ZDH0_EUMVA</name>
<gene>
    <name evidence="2" type="ORF">EVAR_77904_1</name>
</gene>
<reference evidence="2 3" key="1">
    <citation type="journal article" date="2019" name="Commun. Biol.">
        <title>The bagworm genome reveals a unique fibroin gene that provides high tensile strength.</title>
        <authorList>
            <person name="Kono N."/>
            <person name="Nakamura H."/>
            <person name="Ohtoshi R."/>
            <person name="Tomita M."/>
            <person name="Numata K."/>
            <person name="Arakawa K."/>
        </authorList>
    </citation>
    <scope>NUCLEOTIDE SEQUENCE [LARGE SCALE GENOMIC DNA]</scope>
</reference>
<evidence type="ECO:0000313" key="2">
    <source>
        <dbReference type="EMBL" id="GBP85800.1"/>
    </source>
</evidence>